<evidence type="ECO:0000313" key="4">
    <source>
        <dbReference type="EMBL" id="DAD98489.1"/>
    </source>
</evidence>
<reference evidence="4" key="1">
    <citation type="journal article" date="2021" name="Proc. Natl. Acad. Sci. U.S.A.">
        <title>A Catalog of Tens of Thousands of Viruses from Human Metagenomes Reveals Hidden Associations with Chronic Diseases.</title>
        <authorList>
            <person name="Tisza M.J."/>
            <person name="Buck C.B."/>
        </authorList>
    </citation>
    <scope>NUCLEOTIDE SEQUENCE</scope>
    <source>
        <strain evidence="4">CtrMq22</strain>
    </source>
</reference>
<sequence length="183" mass="20569">MIKTKGELLEWVTVQDCIGVPEFATTAPNVRKKLDMLAEASPELKRKRSGSKAFEYHVSLLPTRTQEFFGLSKPKDCSSPEALVDFVIETKNEHKAWWDIIFLSMKNDELERITMAFKEGGKKAIFSPDILSQDEYRSQSALNTAAMLDSLSPEARKEILAQYGISEQPGPVAPQKEPHKKAV</sequence>
<accession>A0A8S5NUS2</accession>
<dbReference type="PROSITE" id="PS51702">
    <property type="entry name" value="HTH_MU"/>
    <property type="match status" value="1"/>
</dbReference>
<feature type="domain" description="HTH Mu-type" evidence="3">
    <location>
        <begin position="8"/>
        <end position="77"/>
    </location>
</feature>
<dbReference type="GO" id="GO:0003677">
    <property type="term" value="F:DNA binding"/>
    <property type="evidence" value="ECO:0007669"/>
    <property type="project" value="UniProtKB-KW"/>
</dbReference>
<proteinExistence type="predicted"/>
<keyword evidence="2" id="KW-1035">Host cytoplasm</keyword>
<keyword evidence="4" id="KW-0238">DNA-binding</keyword>
<evidence type="ECO:0000256" key="2">
    <source>
        <dbReference type="ARBA" id="ARBA00023200"/>
    </source>
</evidence>
<name>A0A8S5NUS2_9CAUD</name>
<dbReference type="SUPFAM" id="SSF46955">
    <property type="entry name" value="Putative DNA-binding domain"/>
    <property type="match status" value="1"/>
</dbReference>
<dbReference type="InterPro" id="IPR036388">
    <property type="entry name" value="WH-like_DNA-bd_sf"/>
</dbReference>
<organism evidence="4">
    <name type="scientific">Myoviridae sp. ctrMq22</name>
    <dbReference type="NCBI Taxonomy" id="2825181"/>
    <lineage>
        <taxon>Viruses</taxon>
        <taxon>Duplodnaviria</taxon>
        <taxon>Heunggongvirae</taxon>
        <taxon>Uroviricota</taxon>
        <taxon>Caudoviricetes</taxon>
    </lineage>
</organism>
<dbReference type="InterPro" id="IPR003314">
    <property type="entry name" value="Mu-type_HTH"/>
</dbReference>
<evidence type="ECO:0000256" key="1">
    <source>
        <dbReference type="ARBA" id="ARBA00004192"/>
    </source>
</evidence>
<dbReference type="Gene3D" id="1.10.10.10">
    <property type="entry name" value="Winged helix-like DNA-binding domain superfamily/Winged helix DNA-binding domain"/>
    <property type="match status" value="1"/>
</dbReference>
<dbReference type="InterPro" id="IPR009061">
    <property type="entry name" value="DNA-bd_dom_put_sf"/>
</dbReference>
<protein>
    <submittedName>
        <fullName evidence="4">Mu DNA-binding domain</fullName>
    </submittedName>
</protein>
<dbReference type="GO" id="GO:0030430">
    <property type="term" value="C:host cell cytoplasm"/>
    <property type="evidence" value="ECO:0007669"/>
    <property type="project" value="UniProtKB-SubCell"/>
</dbReference>
<comment type="subcellular location">
    <subcellularLocation>
        <location evidence="1">Host cytoplasm</location>
    </subcellularLocation>
</comment>
<evidence type="ECO:0000259" key="3">
    <source>
        <dbReference type="PROSITE" id="PS51702"/>
    </source>
</evidence>
<dbReference type="EMBL" id="BK015263">
    <property type="protein sequence ID" value="DAD98489.1"/>
    <property type="molecule type" value="Genomic_DNA"/>
</dbReference>